<feature type="region of interest" description="Disordered" evidence="1">
    <location>
        <begin position="149"/>
        <end position="176"/>
    </location>
</feature>
<evidence type="ECO:0000313" key="2">
    <source>
        <dbReference type="EMBL" id="KAK7041471.1"/>
    </source>
</evidence>
<dbReference type="Proteomes" id="UP001383192">
    <property type="component" value="Unassembled WGS sequence"/>
</dbReference>
<keyword evidence="2" id="KW-0687">Ribonucleoprotein</keyword>
<dbReference type="EMBL" id="JAYKXP010000034">
    <property type="protein sequence ID" value="KAK7041471.1"/>
    <property type="molecule type" value="Genomic_DNA"/>
</dbReference>
<dbReference type="AlphaFoldDB" id="A0AAW0CR39"/>
<proteinExistence type="predicted"/>
<keyword evidence="2" id="KW-0689">Ribosomal protein</keyword>
<accession>A0AAW0CR39</accession>
<keyword evidence="3" id="KW-1185">Reference proteome</keyword>
<sequence>MATNTGPDAALQLSSSTPDTSSYLTYFTLAPDIAGVIWRYIRFQYPCITISELETKERSVDAVWENVLKYYLGSSGTYEDMAQRRSDLKMNGSEIRTRSLEMASSAWSVCVGFHPAIISDIVAWHREADQFERELLLITEAGVRERLRGQQKRDAASSSNSQQDMAQSVSLPPPALTRQNRRYTEGVLLTVAPIQDLCLHMFCLCKVFFRVDTAITLLIATRACFPVFKL</sequence>
<comment type="caution">
    <text evidence="2">The sequence shown here is derived from an EMBL/GenBank/DDBJ whole genome shotgun (WGS) entry which is preliminary data.</text>
</comment>
<protein>
    <submittedName>
        <fullName evidence="2">40S ribosomal protein S6</fullName>
    </submittedName>
</protein>
<gene>
    <name evidence="2" type="primary">RPS6_16</name>
    <name evidence="2" type="ORF">VNI00_009339</name>
</gene>
<feature type="compositionally biased region" description="Polar residues" evidence="1">
    <location>
        <begin position="156"/>
        <end position="170"/>
    </location>
</feature>
<dbReference type="GO" id="GO:0005840">
    <property type="term" value="C:ribosome"/>
    <property type="evidence" value="ECO:0007669"/>
    <property type="project" value="UniProtKB-KW"/>
</dbReference>
<reference evidence="2 3" key="1">
    <citation type="submission" date="2024-01" db="EMBL/GenBank/DDBJ databases">
        <title>A draft genome for a cacao thread blight-causing isolate of Paramarasmius palmivorus.</title>
        <authorList>
            <person name="Baruah I.K."/>
            <person name="Bukari Y."/>
            <person name="Amoako-Attah I."/>
            <person name="Meinhardt L.W."/>
            <person name="Bailey B.A."/>
            <person name="Cohen S.P."/>
        </authorList>
    </citation>
    <scope>NUCLEOTIDE SEQUENCE [LARGE SCALE GENOMIC DNA]</scope>
    <source>
        <strain evidence="2 3">GH-12</strain>
    </source>
</reference>
<evidence type="ECO:0000313" key="3">
    <source>
        <dbReference type="Proteomes" id="UP001383192"/>
    </source>
</evidence>
<organism evidence="2 3">
    <name type="scientific">Paramarasmius palmivorus</name>
    <dbReference type="NCBI Taxonomy" id="297713"/>
    <lineage>
        <taxon>Eukaryota</taxon>
        <taxon>Fungi</taxon>
        <taxon>Dikarya</taxon>
        <taxon>Basidiomycota</taxon>
        <taxon>Agaricomycotina</taxon>
        <taxon>Agaricomycetes</taxon>
        <taxon>Agaricomycetidae</taxon>
        <taxon>Agaricales</taxon>
        <taxon>Marasmiineae</taxon>
        <taxon>Marasmiaceae</taxon>
        <taxon>Paramarasmius</taxon>
    </lineage>
</organism>
<evidence type="ECO:0000256" key="1">
    <source>
        <dbReference type="SAM" id="MobiDB-lite"/>
    </source>
</evidence>
<name>A0AAW0CR39_9AGAR</name>